<gene>
    <name evidence="2" type="ORF">A6R68_11684</name>
</gene>
<dbReference type="Proteomes" id="UP000092124">
    <property type="component" value="Unassembled WGS sequence"/>
</dbReference>
<evidence type="ECO:0000313" key="3">
    <source>
        <dbReference type="Proteomes" id="UP000092124"/>
    </source>
</evidence>
<comment type="caution">
    <text evidence="2">The sequence shown here is derived from an EMBL/GenBank/DDBJ whole genome shotgun (WGS) entry which is preliminary data.</text>
</comment>
<keyword evidence="3" id="KW-1185">Reference proteome</keyword>
<dbReference type="PROSITE" id="PS50011">
    <property type="entry name" value="PROTEIN_KINASE_DOM"/>
    <property type="match status" value="1"/>
</dbReference>
<organism evidence="2 3">
    <name type="scientific">Neotoma lepida</name>
    <name type="common">Desert woodrat</name>
    <dbReference type="NCBI Taxonomy" id="56216"/>
    <lineage>
        <taxon>Eukaryota</taxon>
        <taxon>Metazoa</taxon>
        <taxon>Chordata</taxon>
        <taxon>Craniata</taxon>
        <taxon>Vertebrata</taxon>
        <taxon>Euteleostomi</taxon>
        <taxon>Mammalia</taxon>
        <taxon>Eutheria</taxon>
        <taxon>Euarchontoglires</taxon>
        <taxon>Glires</taxon>
        <taxon>Rodentia</taxon>
        <taxon>Myomorpha</taxon>
        <taxon>Muroidea</taxon>
        <taxon>Cricetidae</taxon>
        <taxon>Neotominae</taxon>
        <taxon>Neotoma</taxon>
    </lineage>
</organism>
<dbReference type="EMBL" id="LZPO01117355">
    <property type="protein sequence ID" value="OBS57191.1"/>
    <property type="molecule type" value="Genomic_DNA"/>
</dbReference>
<dbReference type="SUPFAM" id="SSF56112">
    <property type="entry name" value="Protein kinase-like (PK-like)"/>
    <property type="match status" value="1"/>
</dbReference>
<sequence>MTWDCLENNGTFCGRLLLCHYEMSSLGASFVQIKFDDLQFFENCGGGSFGSVYRAKWISQDKEVAVKKLLKIEKENHSQKLKVTASHLVKEANVCD</sequence>
<accession>A0A1A6FTB1</accession>
<dbReference type="GO" id="GO:0004672">
    <property type="term" value="F:protein kinase activity"/>
    <property type="evidence" value="ECO:0007669"/>
    <property type="project" value="InterPro"/>
</dbReference>
<dbReference type="Gene3D" id="3.30.200.20">
    <property type="entry name" value="Phosphorylase Kinase, domain 1"/>
    <property type="match status" value="1"/>
</dbReference>
<dbReference type="InterPro" id="IPR000719">
    <property type="entry name" value="Prot_kinase_dom"/>
</dbReference>
<reference evidence="2 3" key="1">
    <citation type="submission" date="2016-06" db="EMBL/GenBank/DDBJ databases">
        <title>The Draft Genome Sequence and Annotation of the Desert Woodrat Neotoma lepida.</title>
        <authorList>
            <person name="Campbell M."/>
            <person name="Oakeson K.F."/>
            <person name="Yandell M."/>
            <person name="Halpert J.R."/>
            <person name="Dearing D."/>
        </authorList>
    </citation>
    <scope>NUCLEOTIDE SEQUENCE [LARGE SCALE GENOMIC DNA]</scope>
    <source>
        <strain evidence="2">417</strain>
        <tissue evidence="2">Liver</tissue>
    </source>
</reference>
<proteinExistence type="predicted"/>
<feature type="non-terminal residue" evidence="2">
    <location>
        <position position="96"/>
    </location>
</feature>
<evidence type="ECO:0000313" key="2">
    <source>
        <dbReference type="EMBL" id="OBS57191.1"/>
    </source>
</evidence>
<name>A0A1A6FTB1_NEOLE</name>
<feature type="domain" description="Protein kinase" evidence="1">
    <location>
        <begin position="38"/>
        <end position="96"/>
    </location>
</feature>
<dbReference type="GO" id="GO:0005524">
    <property type="term" value="F:ATP binding"/>
    <property type="evidence" value="ECO:0007669"/>
    <property type="project" value="InterPro"/>
</dbReference>
<evidence type="ECO:0000259" key="1">
    <source>
        <dbReference type="PROSITE" id="PS50011"/>
    </source>
</evidence>
<dbReference type="STRING" id="56216.A0A1A6FTB1"/>
<protein>
    <recommendedName>
        <fullName evidence="1">Protein kinase domain-containing protein</fullName>
    </recommendedName>
</protein>
<dbReference type="AlphaFoldDB" id="A0A1A6FTB1"/>
<dbReference type="InterPro" id="IPR011009">
    <property type="entry name" value="Kinase-like_dom_sf"/>
</dbReference>
<dbReference type="OrthoDB" id="339325at2759"/>